<reference evidence="3 4" key="1">
    <citation type="submission" date="2021-03" db="EMBL/GenBank/DDBJ databases">
        <title>Sequencing the genomes of 1000 actinobacteria strains.</title>
        <authorList>
            <person name="Klenk H.-P."/>
        </authorList>
    </citation>
    <scope>NUCLEOTIDE SEQUENCE [LARGE SCALE GENOMIC DNA]</scope>
    <source>
        <strain evidence="3 4">DSM 16005</strain>
    </source>
</reference>
<feature type="chain" id="PRO_5045717742" description="GerMN domain-containing protein" evidence="1">
    <location>
        <begin position="37"/>
        <end position="581"/>
    </location>
</feature>
<dbReference type="RefSeq" id="WP_209681189.1">
    <property type="nucleotide sequence ID" value="NZ_JAGIOI010000001.1"/>
</dbReference>
<dbReference type="EMBL" id="JAGIOI010000001">
    <property type="protein sequence ID" value="MBP2413709.1"/>
    <property type="molecule type" value="Genomic_DNA"/>
</dbReference>
<evidence type="ECO:0000313" key="3">
    <source>
        <dbReference type="EMBL" id="MBP2413709.1"/>
    </source>
</evidence>
<dbReference type="InterPro" id="IPR019606">
    <property type="entry name" value="GerMN"/>
</dbReference>
<name>A0ABS4YY18_9MICC</name>
<accession>A0ABS4YY18</accession>
<gene>
    <name evidence="3" type="ORF">JOF48_002508</name>
</gene>
<dbReference type="Pfam" id="PF10647">
    <property type="entry name" value="Gmad1"/>
    <property type="match status" value="1"/>
</dbReference>
<comment type="caution">
    <text evidence="3">The sequence shown here is derived from an EMBL/GenBank/DDBJ whole genome shotgun (WGS) entry which is preliminary data.</text>
</comment>
<dbReference type="PROSITE" id="PS51257">
    <property type="entry name" value="PROKAR_LIPOPROTEIN"/>
    <property type="match status" value="1"/>
</dbReference>
<dbReference type="InterPro" id="IPR018910">
    <property type="entry name" value="LpqB_C"/>
</dbReference>
<dbReference type="Pfam" id="PF10646">
    <property type="entry name" value="Germane"/>
    <property type="match status" value="1"/>
</dbReference>
<organism evidence="3 4">
    <name type="scientific">Arthrobacter stackebrandtii</name>
    <dbReference type="NCBI Taxonomy" id="272161"/>
    <lineage>
        <taxon>Bacteria</taxon>
        <taxon>Bacillati</taxon>
        <taxon>Actinomycetota</taxon>
        <taxon>Actinomycetes</taxon>
        <taxon>Micrococcales</taxon>
        <taxon>Micrococcaceae</taxon>
        <taxon>Arthrobacter</taxon>
    </lineage>
</organism>
<dbReference type="SMART" id="SM00909">
    <property type="entry name" value="Germane"/>
    <property type="match status" value="1"/>
</dbReference>
<dbReference type="Proteomes" id="UP000711614">
    <property type="component" value="Unassembled WGS sequence"/>
</dbReference>
<protein>
    <recommendedName>
        <fullName evidence="2">GerMN domain-containing protein</fullName>
    </recommendedName>
</protein>
<keyword evidence="4" id="KW-1185">Reference proteome</keyword>
<sequence length="581" mass="61098">MEQVNAKPAPKAARRNWLAAALAMAAVVLFLASGCAAIPTGGPVGKSDPLPPRNNSVNVSFQQFAPVEGASPESIIRGFIESGTGVNDDFQYARQYLTPGLAQSWAPDKRTLVYTDTLSVAPGEDKDTYVVTLELVSTVDGTGVLTPAVPGSTEKLSMKLVQVEGQWRIAETPDGLVLAEANFQTLFSPFSLYFYDPTFTYGVPDVRWLAGRSSRTPTSIVKAMLGGPAPYLKGAVVSAFPNGIALERDSVPVADGLAKIGLTAEQLLDTSVKQRQQMRTQMLTTLQKALNTVTEVKFLADEREIDMGGPGDAAGPMIAENTVPPTQVALAKNELVTFDGAKISPIAGLESVQELVPAVPAISYAGHNYAFRAGVGNQIYSIRPGQQPVLAISGVALTPPSFAPDGWLWSAVGDGTGMIVAVKPNEAGGMGEPVVMTVPWLVGQQVTTLRISRDGTRALVISQSNGVSRVAITGIFKAGDVPKELTEPLSLVHTGEPTLGVWAGESSVAVMAPAAKEAVAIEILDLAHGPVQLDELPGIEWISAGSGVRNVHAQTATEFYSNVGNSWQVAAKDLKQASFAG</sequence>
<dbReference type="InterPro" id="IPR059026">
    <property type="entry name" value="LpqB_N"/>
</dbReference>
<dbReference type="Pfam" id="PF25976">
    <property type="entry name" value="LpqB_N"/>
    <property type="match status" value="1"/>
</dbReference>
<evidence type="ECO:0000313" key="4">
    <source>
        <dbReference type="Proteomes" id="UP000711614"/>
    </source>
</evidence>
<keyword evidence="1" id="KW-0732">Signal</keyword>
<feature type="domain" description="GerMN" evidence="2">
    <location>
        <begin position="217"/>
        <end position="309"/>
    </location>
</feature>
<evidence type="ECO:0000259" key="2">
    <source>
        <dbReference type="SMART" id="SM00909"/>
    </source>
</evidence>
<evidence type="ECO:0000256" key="1">
    <source>
        <dbReference type="SAM" id="SignalP"/>
    </source>
</evidence>
<proteinExistence type="predicted"/>
<feature type="signal peptide" evidence="1">
    <location>
        <begin position="1"/>
        <end position="36"/>
    </location>
</feature>